<dbReference type="AlphaFoldDB" id="A0A010R5D0"/>
<sequence>MTTKTPKILIVGATGQTGSATIAALASTPNPPQILALTRSPSSPKSQALLKVFKDRQSSASTITTTPSSSPITLIQGTPENPSPIFASHRDISALYLVTVPPGDEAQAIPLIDAAIAHKVPHIVFSSVDRGGDERSWTNPTPVPHFAAKHRVEVYLRDKTRGTPTKWTILRPAGFMDNYAASAGVMGSVMSGLWATMPVGARKMQLVSARDIGLFAARALVEGPGTKAEGGGGGGGGGGWGGRALGLAGDEIGFDEAEEVFKRVVGQRMPRTWGVVGRGVRWAFEDAGRSMEWFEEEGYKADVEMLRGMEPRLQSWEMWLRESSGWVKAMMFDTTYREF</sequence>
<dbReference type="Proteomes" id="UP000020467">
    <property type="component" value="Unassembled WGS sequence"/>
</dbReference>
<dbReference type="Pfam" id="PF05368">
    <property type="entry name" value="NmrA"/>
    <property type="match status" value="1"/>
</dbReference>
<reference evidence="4 5" key="1">
    <citation type="submission" date="2014-02" db="EMBL/GenBank/DDBJ databases">
        <title>The genome sequence of Colletotrichum fioriniae PJ7.</title>
        <authorList>
            <person name="Baroncelli R."/>
            <person name="Thon M.R."/>
        </authorList>
    </citation>
    <scope>NUCLEOTIDE SEQUENCE [LARGE SCALE GENOMIC DNA]</scope>
    <source>
        <strain evidence="4 5">PJ7</strain>
    </source>
</reference>
<gene>
    <name evidence="4" type="ORF">CFIO01_09073</name>
</gene>
<comment type="similarity">
    <text evidence="1">Belongs to the NmrA-type oxidoreductase family.</text>
</comment>
<dbReference type="PANTHER" id="PTHR42748:SF7">
    <property type="entry name" value="NMRA LIKE REDOX SENSOR 1-RELATED"/>
    <property type="match status" value="1"/>
</dbReference>
<dbReference type="EMBL" id="JARH01000906">
    <property type="protein sequence ID" value="EXF75391.1"/>
    <property type="molecule type" value="Genomic_DNA"/>
</dbReference>
<dbReference type="InterPro" id="IPR008030">
    <property type="entry name" value="NmrA-like"/>
</dbReference>
<dbReference type="GO" id="GO:0005634">
    <property type="term" value="C:nucleus"/>
    <property type="evidence" value="ECO:0007669"/>
    <property type="project" value="TreeGrafter"/>
</dbReference>
<evidence type="ECO:0000313" key="4">
    <source>
        <dbReference type="EMBL" id="EXF75391.1"/>
    </source>
</evidence>
<organism evidence="4 5">
    <name type="scientific">Colletotrichum fioriniae PJ7</name>
    <dbReference type="NCBI Taxonomy" id="1445577"/>
    <lineage>
        <taxon>Eukaryota</taxon>
        <taxon>Fungi</taxon>
        <taxon>Dikarya</taxon>
        <taxon>Ascomycota</taxon>
        <taxon>Pezizomycotina</taxon>
        <taxon>Sordariomycetes</taxon>
        <taxon>Hypocreomycetidae</taxon>
        <taxon>Glomerellales</taxon>
        <taxon>Glomerellaceae</taxon>
        <taxon>Colletotrichum</taxon>
        <taxon>Colletotrichum acutatum species complex</taxon>
    </lineage>
</organism>
<comment type="caution">
    <text evidence="4">The sequence shown here is derived from an EMBL/GenBank/DDBJ whole genome shotgun (WGS) entry which is preliminary data.</text>
</comment>
<name>A0A010R5D0_9PEZI</name>
<evidence type="ECO:0000256" key="2">
    <source>
        <dbReference type="ARBA" id="ARBA00022857"/>
    </source>
</evidence>
<dbReference type="InterPro" id="IPR036291">
    <property type="entry name" value="NAD(P)-bd_dom_sf"/>
</dbReference>
<protein>
    <recommendedName>
        <fullName evidence="3">NmrA-like domain-containing protein</fullName>
    </recommendedName>
</protein>
<evidence type="ECO:0000313" key="5">
    <source>
        <dbReference type="Proteomes" id="UP000020467"/>
    </source>
</evidence>
<dbReference type="KEGG" id="cfj:CFIO01_09073"/>
<dbReference type="PANTHER" id="PTHR42748">
    <property type="entry name" value="NITROGEN METABOLITE REPRESSION PROTEIN NMRA FAMILY MEMBER"/>
    <property type="match status" value="1"/>
</dbReference>
<keyword evidence="2" id="KW-0521">NADP</keyword>
<proteinExistence type="inferred from homology"/>
<dbReference type="InterPro" id="IPR051164">
    <property type="entry name" value="NmrA-like_oxidored"/>
</dbReference>
<dbReference type="Gene3D" id="3.40.50.720">
    <property type="entry name" value="NAD(P)-binding Rossmann-like Domain"/>
    <property type="match status" value="1"/>
</dbReference>
<dbReference type="SUPFAM" id="SSF51735">
    <property type="entry name" value="NAD(P)-binding Rossmann-fold domains"/>
    <property type="match status" value="1"/>
</dbReference>
<dbReference type="eggNOG" id="ENOG502RXC9">
    <property type="taxonomic scope" value="Eukaryota"/>
</dbReference>
<dbReference type="OrthoDB" id="9997102at2759"/>
<keyword evidence="5" id="KW-1185">Reference proteome</keyword>
<accession>A0A010R5D0</accession>
<feature type="domain" description="NmrA-like" evidence="3">
    <location>
        <begin position="5"/>
        <end position="222"/>
    </location>
</feature>
<evidence type="ECO:0000259" key="3">
    <source>
        <dbReference type="Pfam" id="PF05368"/>
    </source>
</evidence>
<dbReference type="HOGENOM" id="CLU_007383_8_4_1"/>
<evidence type="ECO:0000256" key="1">
    <source>
        <dbReference type="ARBA" id="ARBA00006328"/>
    </source>
</evidence>